<reference evidence="1" key="1">
    <citation type="journal article" date="2015" name="Nature">
        <title>Complex archaea that bridge the gap between prokaryotes and eukaryotes.</title>
        <authorList>
            <person name="Spang A."/>
            <person name="Saw J.H."/>
            <person name="Jorgensen S.L."/>
            <person name="Zaremba-Niedzwiedzka K."/>
            <person name="Martijn J."/>
            <person name="Lind A.E."/>
            <person name="van Eijk R."/>
            <person name="Schleper C."/>
            <person name="Guy L."/>
            <person name="Ettema T.J."/>
        </authorList>
    </citation>
    <scope>NUCLEOTIDE SEQUENCE</scope>
</reference>
<name>A0A0F9B1Z2_9ZZZZ</name>
<protein>
    <submittedName>
        <fullName evidence="1">Uncharacterized protein</fullName>
    </submittedName>
</protein>
<organism evidence="1">
    <name type="scientific">marine sediment metagenome</name>
    <dbReference type="NCBI Taxonomy" id="412755"/>
    <lineage>
        <taxon>unclassified sequences</taxon>
        <taxon>metagenomes</taxon>
        <taxon>ecological metagenomes</taxon>
    </lineage>
</organism>
<evidence type="ECO:0000313" key="1">
    <source>
        <dbReference type="EMBL" id="KKL07772.1"/>
    </source>
</evidence>
<accession>A0A0F9B1Z2</accession>
<gene>
    <name evidence="1" type="ORF">LCGC14_2582660</name>
</gene>
<proteinExistence type="predicted"/>
<sequence>MALCRWSAASERIAMSISQFEQFKDFLAGAVQDIDFVRKNTILQDEAYMQTFLDRIEALTSDVSLEQDYTDFESGLGLLLQDATNRAITFEPKGFENTLSAYREGTVSEPRRLFARTSVADGVYFLLADGGIGATGTGVFL</sequence>
<dbReference type="AlphaFoldDB" id="A0A0F9B1Z2"/>
<feature type="non-terminal residue" evidence="1">
    <location>
        <position position="141"/>
    </location>
</feature>
<comment type="caution">
    <text evidence="1">The sequence shown here is derived from an EMBL/GenBank/DDBJ whole genome shotgun (WGS) entry which is preliminary data.</text>
</comment>
<dbReference type="EMBL" id="LAZR01043152">
    <property type="protein sequence ID" value="KKL07772.1"/>
    <property type="molecule type" value="Genomic_DNA"/>
</dbReference>